<dbReference type="SUPFAM" id="SSF50199">
    <property type="entry name" value="Staphylococcal nuclease"/>
    <property type="match status" value="4"/>
</dbReference>
<dbReference type="GO" id="GO:0005634">
    <property type="term" value="C:nucleus"/>
    <property type="evidence" value="ECO:0007669"/>
    <property type="project" value="TreeGrafter"/>
</dbReference>
<keyword evidence="8" id="KW-1185">Reference proteome</keyword>
<comment type="caution">
    <text evidence="7">The sequence shown here is derived from an EMBL/GenBank/DDBJ whole genome shotgun (WGS) entry which is preliminary data.</text>
</comment>
<evidence type="ECO:0000259" key="6">
    <source>
        <dbReference type="PROSITE" id="PS50830"/>
    </source>
</evidence>
<dbReference type="GO" id="GO:0031332">
    <property type="term" value="C:RNAi effector complex"/>
    <property type="evidence" value="ECO:0007669"/>
    <property type="project" value="InterPro"/>
</dbReference>
<dbReference type="GO" id="GO:0031047">
    <property type="term" value="P:regulatory ncRNA-mediated gene silencing"/>
    <property type="evidence" value="ECO:0007669"/>
    <property type="project" value="InterPro"/>
</dbReference>
<evidence type="ECO:0008006" key="9">
    <source>
        <dbReference type="Google" id="ProtNLM"/>
    </source>
</evidence>
<dbReference type="Pfam" id="PF00567">
    <property type="entry name" value="TUDOR"/>
    <property type="match status" value="1"/>
</dbReference>
<dbReference type="FunFam" id="2.30.30.140:FF:000018">
    <property type="entry name" value="Serine/threonine-protein kinase 31"/>
    <property type="match status" value="1"/>
</dbReference>
<dbReference type="InterPro" id="IPR016685">
    <property type="entry name" value="Silence_cplx_Nase-comp_TudorSN"/>
</dbReference>
<gene>
    <name evidence="7" type="ORF">RND71_043908</name>
</gene>
<dbReference type="FunFam" id="2.40.50.90:FF:000001">
    <property type="entry name" value="Staphylococcal nuclease domain-containing protein"/>
    <property type="match status" value="1"/>
</dbReference>
<evidence type="ECO:0000313" key="7">
    <source>
        <dbReference type="EMBL" id="KAK4336873.1"/>
    </source>
</evidence>
<proteinExistence type="predicted"/>
<dbReference type="InterPro" id="IPR035437">
    <property type="entry name" value="SNase_OB-fold_sf"/>
</dbReference>
<feature type="domain" description="TNase-like" evidence="6">
    <location>
        <begin position="195"/>
        <end position="343"/>
    </location>
</feature>
<dbReference type="PANTHER" id="PTHR12302">
    <property type="entry name" value="EBNA2 BINDING PROTEIN P100"/>
    <property type="match status" value="1"/>
</dbReference>
<dbReference type="Gene3D" id="2.40.50.90">
    <property type="match status" value="4"/>
</dbReference>
<evidence type="ECO:0000259" key="5">
    <source>
        <dbReference type="PROSITE" id="PS50304"/>
    </source>
</evidence>
<dbReference type="GO" id="GO:0004518">
    <property type="term" value="F:nuclease activity"/>
    <property type="evidence" value="ECO:0007669"/>
    <property type="project" value="TreeGrafter"/>
</dbReference>
<dbReference type="SMART" id="SM00318">
    <property type="entry name" value="SNc"/>
    <property type="match status" value="3"/>
</dbReference>
<name>A0AAE1QQL0_9SOLA</name>
<dbReference type="EMBL" id="JAVYJV010000081">
    <property type="protein sequence ID" value="KAK4336873.1"/>
    <property type="molecule type" value="Genomic_DNA"/>
</dbReference>
<evidence type="ECO:0000313" key="8">
    <source>
        <dbReference type="Proteomes" id="UP001291623"/>
    </source>
</evidence>
<dbReference type="GO" id="GO:0006402">
    <property type="term" value="P:mRNA catabolic process"/>
    <property type="evidence" value="ECO:0007669"/>
    <property type="project" value="TreeGrafter"/>
</dbReference>
<protein>
    <recommendedName>
        <fullName evidence="9">Staphylococcal nuclease domain-containing protein</fullName>
    </recommendedName>
</protein>
<dbReference type="PROSITE" id="PS50830">
    <property type="entry name" value="TNASE_3"/>
    <property type="match status" value="2"/>
</dbReference>
<dbReference type="PROSITE" id="PS50304">
    <property type="entry name" value="TUDOR"/>
    <property type="match status" value="1"/>
</dbReference>
<evidence type="ECO:0000256" key="2">
    <source>
        <dbReference type="ARBA" id="ARBA00022490"/>
    </source>
</evidence>
<dbReference type="GO" id="GO:0003723">
    <property type="term" value="F:RNA binding"/>
    <property type="evidence" value="ECO:0007669"/>
    <property type="project" value="TreeGrafter"/>
</dbReference>
<accession>A0AAE1QQL0</accession>
<dbReference type="PIRSF" id="PIRSF017179">
    <property type="entry name" value="RISC-Tudor-SN"/>
    <property type="match status" value="1"/>
</dbReference>
<sequence length="772" mass="87040">MLQEAEEEAKSAGVGRWSNQEPAKKRTEILHELSKSLAEKLVNQPLTGIVEHVKDGSSFKIGVFLPLNKPKEERTIYQIISLNLSGIKCPTLSEEHGEEAKFYTESRLLNREVDVYVEQASTMNFVSVIGSILLGDKNIACFLLQEGLAKTVDRTIGLVQGGIEKYREAERFAKLSKSRVWKNYEVVVQAHDSKKQFNAKVIEIGNAESITVVKNNSNEVVKIWFSSIRGPKGDNKNNSTANKVRPLYDVPLMFESREFLRKKLIGKDVTVKIDYEQPKTEQFPAKTFATVFLQDVNIAVALVLKGYATVVKRNDGEQKSCAFDDLLEAESKALKANKGLFCKTLKFKPMKPVDASSDVNRAAFQLDSLSGGAPKDAIVEYVFSSTKFKCYLPKENILLNFVLGGILVEKTGKADENTNVVKNLVQHRNVKLSFERVDKAGNFIGSLKFELESNALVSLAYYLIKEGYCKIRDEKDSSLVQAQSFAQSNRKGIWANYVEEEPVVEEEENGKENESDNILDDDKKDSVDVLDVKNLEKGVVSLVLDDGLSLYIQKVEYGNALEQLIMDLRKTLTENPPLAGAYRPKVGDYCASIFREDGLWYRAKVLKVNLIEKTVEISYIDYGNKAVVRMTDEVCPLPGAKFGINVLPPVAQLYGLSYVYLPKDEDAIEDARAELEARLCNGKEFYVKTEYVATDGQKLVTLIDVETKEDIVLKLVKEGFYCVNKRNYNTKKKTNVKQYNIYKEAMEKALEEHLNLWRYGDIREDVAKEFGI</sequence>
<dbReference type="AlphaFoldDB" id="A0AAE1QQL0"/>
<feature type="region of interest" description="Disordered" evidence="4">
    <location>
        <begin position="1"/>
        <end position="21"/>
    </location>
</feature>
<dbReference type="Gene3D" id="2.30.30.140">
    <property type="match status" value="1"/>
</dbReference>
<keyword evidence="3" id="KW-0677">Repeat</keyword>
<dbReference type="PANTHER" id="PTHR12302:SF2">
    <property type="entry name" value="STAPHYLOCOCCAL NUCLEASE DOMAIN-CONTAINING PROTEIN 1"/>
    <property type="match status" value="1"/>
</dbReference>
<keyword evidence="2" id="KW-0963">Cytoplasm</keyword>
<dbReference type="InterPro" id="IPR002999">
    <property type="entry name" value="Tudor"/>
</dbReference>
<dbReference type="SMART" id="SM00333">
    <property type="entry name" value="TUDOR"/>
    <property type="match status" value="1"/>
</dbReference>
<dbReference type="Proteomes" id="UP001291623">
    <property type="component" value="Unassembled WGS sequence"/>
</dbReference>
<feature type="domain" description="Tudor" evidence="5">
    <location>
        <begin position="583"/>
        <end position="643"/>
    </location>
</feature>
<feature type="domain" description="TNase-like" evidence="6">
    <location>
        <begin position="44"/>
        <end position="183"/>
    </location>
</feature>
<dbReference type="Pfam" id="PF00565">
    <property type="entry name" value="SNase"/>
    <property type="match status" value="3"/>
</dbReference>
<dbReference type="SUPFAM" id="SSF63748">
    <property type="entry name" value="Tudor/PWWP/MBT"/>
    <property type="match status" value="1"/>
</dbReference>
<reference evidence="7" key="1">
    <citation type="submission" date="2023-12" db="EMBL/GenBank/DDBJ databases">
        <title>Genome assembly of Anisodus tanguticus.</title>
        <authorList>
            <person name="Wang Y.-J."/>
        </authorList>
    </citation>
    <scope>NUCLEOTIDE SEQUENCE</scope>
    <source>
        <strain evidence="7">KB-2021</strain>
        <tissue evidence="7">Leaf</tissue>
    </source>
</reference>
<organism evidence="7 8">
    <name type="scientific">Anisodus tanguticus</name>
    <dbReference type="NCBI Taxonomy" id="243964"/>
    <lineage>
        <taxon>Eukaryota</taxon>
        <taxon>Viridiplantae</taxon>
        <taxon>Streptophyta</taxon>
        <taxon>Embryophyta</taxon>
        <taxon>Tracheophyta</taxon>
        <taxon>Spermatophyta</taxon>
        <taxon>Magnoliopsida</taxon>
        <taxon>eudicotyledons</taxon>
        <taxon>Gunneridae</taxon>
        <taxon>Pentapetalae</taxon>
        <taxon>asterids</taxon>
        <taxon>lamiids</taxon>
        <taxon>Solanales</taxon>
        <taxon>Solanaceae</taxon>
        <taxon>Solanoideae</taxon>
        <taxon>Hyoscyameae</taxon>
        <taxon>Anisodus</taxon>
    </lineage>
</organism>
<evidence type="ECO:0000256" key="3">
    <source>
        <dbReference type="ARBA" id="ARBA00022737"/>
    </source>
</evidence>
<comment type="subcellular location">
    <subcellularLocation>
        <location evidence="1">Cytoplasm</location>
    </subcellularLocation>
</comment>
<evidence type="ECO:0000256" key="1">
    <source>
        <dbReference type="ARBA" id="ARBA00004496"/>
    </source>
</evidence>
<evidence type="ECO:0000256" key="4">
    <source>
        <dbReference type="SAM" id="MobiDB-lite"/>
    </source>
</evidence>
<dbReference type="InterPro" id="IPR016071">
    <property type="entry name" value="Staphylococal_nuclease_OB-fold"/>
</dbReference>
<dbReference type="GO" id="GO:0005829">
    <property type="term" value="C:cytosol"/>
    <property type="evidence" value="ECO:0007669"/>
    <property type="project" value="TreeGrafter"/>
</dbReference>